<dbReference type="GO" id="GO:0043565">
    <property type="term" value="F:sequence-specific DNA binding"/>
    <property type="evidence" value="ECO:0007669"/>
    <property type="project" value="InterPro"/>
</dbReference>
<dbReference type="Gene3D" id="1.10.510.10">
    <property type="entry name" value="Transferase(Phosphotransferase) domain 1"/>
    <property type="match status" value="1"/>
</dbReference>
<protein>
    <submittedName>
        <fullName evidence="8">GAF domain-containing protein</fullName>
    </submittedName>
</protein>
<evidence type="ECO:0000256" key="4">
    <source>
        <dbReference type="ARBA" id="ARBA00023125"/>
    </source>
</evidence>
<dbReference type="InterPro" id="IPR008271">
    <property type="entry name" value="Ser/Thr_kinase_AS"/>
</dbReference>
<evidence type="ECO:0000256" key="3">
    <source>
        <dbReference type="ARBA" id="ARBA00023015"/>
    </source>
</evidence>
<dbReference type="Pfam" id="PF00158">
    <property type="entry name" value="Sigma54_activat"/>
    <property type="match status" value="1"/>
</dbReference>
<dbReference type="SMART" id="SM00028">
    <property type="entry name" value="TPR"/>
    <property type="match status" value="1"/>
</dbReference>
<dbReference type="InterPro" id="IPR025662">
    <property type="entry name" value="Sigma_54_int_dom_ATP-bd_1"/>
</dbReference>
<dbReference type="Gene3D" id="3.30.200.20">
    <property type="entry name" value="Phosphorylase Kinase, domain 1"/>
    <property type="match status" value="1"/>
</dbReference>
<dbReference type="Pfam" id="PF00069">
    <property type="entry name" value="Pkinase"/>
    <property type="match status" value="1"/>
</dbReference>
<accession>A0A4U1JEL4</accession>
<dbReference type="Pfam" id="PF01590">
    <property type="entry name" value="GAF"/>
    <property type="match status" value="1"/>
</dbReference>
<dbReference type="FunFam" id="3.40.50.300:FF:000006">
    <property type="entry name" value="DNA-binding transcriptional regulator NtrC"/>
    <property type="match status" value="1"/>
</dbReference>
<dbReference type="PROSITE" id="PS50045">
    <property type="entry name" value="SIGMA54_INTERACT_4"/>
    <property type="match status" value="1"/>
</dbReference>
<dbReference type="Gene3D" id="1.25.40.10">
    <property type="entry name" value="Tetratricopeptide repeat domain"/>
    <property type="match status" value="1"/>
</dbReference>
<evidence type="ECO:0000313" key="8">
    <source>
        <dbReference type="EMBL" id="TKD07960.1"/>
    </source>
</evidence>
<dbReference type="InterPro" id="IPR003018">
    <property type="entry name" value="GAF"/>
</dbReference>
<evidence type="ECO:0000256" key="2">
    <source>
        <dbReference type="ARBA" id="ARBA00022840"/>
    </source>
</evidence>
<dbReference type="InterPro" id="IPR027417">
    <property type="entry name" value="P-loop_NTPase"/>
</dbReference>
<dbReference type="OrthoDB" id="5477280at2"/>
<dbReference type="InterPro" id="IPR003593">
    <property type="entry name" value="AAA+_ATPase"/>
</dbReference>
<dbReference type="Proteomes" id="UP000309215">
    <property type="component" value="Unassembled WGS sequence"/>
</dbReference>
<keyword evidence="5" id="KW-0804">Transcription</keyword>
<dbReference type="InterPro" id="IPR025943">
    <property type="entry name" value="Sigma_54_int_dom_ATP-bd_2"/>
</dbReference>
<evidence type="ECO:0000259" key="6">
    <source>
        <dbReference type="PROSITE" id="PS50011"/>
    </source>
</evidence>
<dbReference type="Pfam" id="PF25601">
    <property type="entry name" value="AAA_lid_14"/>
    <property type="match status" value="1"/>
</dbReference>
<dbReference type="CDD" id="cd14014">
    <property type="entry name" value="STKc_PknB_like"/>
    <property type="match status" value="1"/>
</dbReference>
<dbReference type="InterPro" id="IPR009057">
    <property type="entry name" value="Homeodomain-like_sf"/>
</dbReference>
<dbReference type="Gene3D" id="1.10.10.60">
    <property type="entry name" value="Homeodomain-like"/>
    <property type="match status" value="1"/>
</dbReference>
<dbReference type="SUPFAM" id="SSF52540">
    <property type="entry name" value="P-loop containing nucleoside triphosphate hydrolases"/>
    <property type="match status" value="2"/>
</dbReference>
<dbReference type="Gene3D" id="3.30.450.40">
    <property type="match status" value="1"/>
</dbReference>
<keyword evidence="4" id="KW-0238">DNA-binding</keyword>
<dbReference type="Gene3D" id="3.40.50.300">
    <property type="entry name" value="P-loop containing nucleotide triphosphate hydrolases"/>
    <property type="match status" value="1"/>
</dbReference>
<dbReference type="InterPro" id="IPR025944">
    <property type="entry name" value="Sigma_54_int_dom_CS"/>
</dbReference>
<dbReference type="EMBL" id="SSMQ01000015">
    <property type="protein sequence ID" value="TKD07960.1"/>
    <property type="molecule type" value="Genomic_DNA"/>
</dbReference>
<proteinExistence type="predicted"/>
<keyword evidence="3" id="KW-0805">Transcription regulation</keyword>
<dbReference type="SUPFAM" id="SSF48452">
    <property type="entry name" value="TPR-like"/>
    <property type="match status" value="1"/>
</dbReference>
<dbReference type="PROSITE" id="PS50011">
    <property type="entry name" value="PROTEIN_KINASE_DOM"/>
    <property type="match status" value="1"/>
</dbReference>
<evidence type="ECO:0000256" key="1">
    <source>
        <dbReference type="ARBA" id="ARBA00022741"/>
    </source>
</evidence>
<dbReference type="PROSITE" id="PS00108">
    <property type="entry name" value="PROTEIN_KINASE_ST"/>
    <property type="match status" value="1"/>
</dbReference>
<gene>
    <name evidence="8" type="ORF">E8A74_16905</name>
</gene>
<dbReference type="SUPFAM" id="SSF55781">
    <property type="entry name" value="GAF domain-like"/>
    <property type="match status" value="1"/>
</dbReference>
<dbReference type="SUPFAM" id="SSF56112">
    <property type="entry name" value="Protein kinase-like (PK-like)"/>
    <property type="match status" value="1"/>
</dbReference>
<evidence type="ECO:0000259" key="7">
    <source>
        <dbReference type="PROSITE" id="PS50045"/>
    </source>
</evidence>
<dbReference type="PROSITE" id="PS00675">
    <property type="entry name" value="SIGMA54_INTERACT_1"/>
    <property type="match status" value="1"/>
</dbReference>
<dbReference type="GO" id="GO:0004672">
    <property type="term" value="F:protein kinase activity"/>
    <property type="evidence" value="ECO:0007669"/>
    <property type="project" value="InterPro"/>
</dbReference>
<dbReference type="Pfam" id="PF13191">
    <property type="entry name" value="AAA_16"/>
    <property type="match status" value="1"/>
</dbReference>
<feature type="domain" description="Sigma-54 factor interaction" evidence="7">
    <location>
        <begin position="1238"/>
        <end position="1467"/>
    </location>
</feature>
<dbReference type="InterPro" id="IPR011009">
    <property type="entry name" value="Kinase-like_dom_sf"/>
</dbReference>
<dbReference type="InterPro" id="IPR000719">
    <property type="entry name" value="Prot_kinase_dom"/>
</dbReference>
<dbReference type="GO" id="GO:0005524">
    <property type="term" value="F:ATP binding"/>
    <property type="evidence" value="ECO:0007669"/>
    <property type="project" value="UniProtKB-KW"/>
</dbReference>
<dbReference type="InterPro" id="IPR041664">
    <property type="entry name" value="AAA_16"/>
</dbReference>
<dbReference type="SMART" id="SM00382">
    <property type="entry name" value="AAA"/>
    <property type="match status" value="2"/>
</dbReference>
<comment type="caution">
    <text evidence="8">The sequence shown here is derived from an EMBL/GenBank/DDBJ whole genome shotgun (WGS) entry which is preliminary data.</text>
</comment>
<dbReference type="InterPro" id="IPR002197">
    <property type="entry name" value="HTH_Fis"/>
</dbReference>
<keyword evidence="1" id="KW-0547">Nucleotide-binding</keyword>
<dbReference type="InterPro" id="IPR011990">
    <property type="entry name" value="TPR-like_helical_dom_sf"/>
</dbReference>
<dbReference type="PANTHER" id="PTHR32071">
    <property type="entry name" value="TRANSCRIPTIONAL REGULATORY PROTEIN"/>
    <property type="match status" value="1"/>
</dbReference>
<dbReference type="PROSITE" id="PS00688">
    <property type="entry name" value="SIGMA54_INTERACT_3"/>
    <property type="match status" value="1"/>
</dbReference>
<dbReference type="PROSITE" id="PS00676">
    <property type="entry name" value="SIGMA54_INTERACT_2"/>
    <property type="match status" value="1"/>
</dbReference>
<dbReference type="PRINTS" id="PR01590">
    <property type="entry name" value="HTHFIS"/>
</dbReference>
<keyword evidence="9" id="KW-1185">Reference proteome</keyword>
<reference evidence="8 9" key="1">
    <citation type="submission" date="2019-04" db="EMBL/GenBank/DDBJ databases">
        <authorList>
            <person name="Li Y."/>
            <person name="Wang J."/>
        </authorList>
    </citation>
    <scope>NUCLEOTIDE SEQUENCE [LARGE SCALE GENOMIC DNA]</scope>
    <source>
        <strain evidence="8 9">DSM 14668</strain>
    </source>
</reference>
<sequence>MSRCDTETSVRHFAGLVVPGEILAHRYRIVATLGEGGLARTFLAKDLVLETHVALKVLRRAEDEWALRAELGYLAGLVHPHLVRVLDFGSLPRDGENSALHYLATEVIEGRELDRAAPAFEALRAPLVDALSALAFLHHLGLRHGDFKPANVLVDARGRGVLLDLSCAGRLGRAAAPSGTPRFIAPEVLRGERADVRSDLYAVGVTLRELARGHELPPLVERLACRLVDPDPAARPASAEEVIEALGGHASWVRVPPRDAPRLVGREAELGRLVGLLDRLEAGLAGLRVAVVRGPEGAGRSRLLRELKWIAQTRVATVEAIATTRRPFGSLVERAASAPLAEGGLRAALEARDRLVRRGTPVALLVDDVHLLPDDDREALSALARSLDPADPVLVVVTEIDHAKGVLLGDAPAGCEEIALGPLPAHAVKQWMLDVGLSGVEAELCTATGGHPAAIADVVAEIQAGTAAEGELDRAVRKGRSARNEAIRETHASIAASFDARVADATASAEERIEAAGQAVRHWALAGRTAASARRLAEHRADAVRHPRVFRGAAEAVLDAEHADDEAWHLAVRVIELAGNPARAREAIERRLPRLRKGARRGGALLTLASCLAQQGEAQRALTVLAEAARAPLDAVDQARRADLEARALTRLGRHAEARGVAEAALAAAPALPDDDVRADLLEDLVVAATHLGDLRTARHFLELLSAAATERSPRRLLRARSYRAIHDYRAGDVRAALAGHHEALWIAEEHGLSDAIARTCSNLGTACHQLGRFAEALEAYERGARVSRALGQQDVGLLFASNLAKLWADVGAFERGLRTATRTEADATAAGLVAIAAAAASAVGENALGLGDLALARDAAERARVAFGRLGMTREAAEVALERAEIELAAGDLPAGARALDAVAAEAREAPDVAAREALGRAELDRLRGRPAGEHHRLEEALDFAERAGQPDLVAVCTSRLAAALDHAGERARASTLRARADALWEEVVAGLAPELRSAFFAHPRRRTRAPVPRHAAEAPEGRADKLTRLLDLYRKLNGTDEASGILVMALDAAIELTGAERGFLVLEDPRSGALHVPAARNVDREQIGKSHLKYSRSIAEKAMRTAQPVCTADAREDERFRDNASVHAMRLRSVMAVPIRSPDGVIGALYLDNRFTEARFREADIDLLLGFADHVALVLRRARLIDDLRRRTEELEAERSKVEELARLQAAEIVRLGDEVRAKQEALDHRHDDRGMVGRSPALRRVLATLDRVVASPLPVLVLGESGTGKELVARAVHDASPRRTGPFVGINCAALPASLLEAELFGHKRGAFTGADRDRAGLMVAASGGTLFLDELGEMPLEVQAKLLRVLQERVVRPLGSDTTVPVDFRLVCATNRTLRAEVRFGRFREDLYYRVGVVEVTLPPLRDRLEDLPELAAHLVARASRELGRPAPRITPSAMRVLLAHSWPGNVRELENVLMKAIVLAEGDVIRPGDLGLGDARPFSAQRIERPRGDAEREAILRALADSGWNAALAARSLAIPRATFYRRLERYGITRPR</sequence>
<dbReference type="InterPro" id="IPR058031">
    <property type="entry name" value="AAA_lid_NorR"/>
</dbReference>
<dbReference type="Pfam" id="PF02954">
    <property type="entry name" value="HTH_8"/>
    <property type="match status" value="1"/>
</dbReference>
<keyword evidence="2" id="KW-0067">ATP-binding</keyword>
<dbReference type="GO" id="GO:0006355">
    <property type="term" value="P:regulation of DNA-templated transcription"/>
    <property type="evidence" value="ECO:0007669"/>
    <property type="project" value="InterPro"/>
</dbReference>
<dbReference type="InterPro" id="IPR002078">
    <property type="entry name" value="Sigma_54_int"/>
</dbReference>
<dbReference type="SUPFAM" id="SSF46689">
    <property type="entry name" value="Homeodomain-like"/>
    <property type="match status" value="1"/>
</dbReference>
<dbReference type="CDD" id="cd00009">
    <property type="entry name" value="AAA"/>
    <property type="match status" value="1"/>
</dbReference>
<evidence type="ECO:0000256" key="5">
    <source>
        <dbReference type="ARBA" id="ARBA00023163"/>
    </source>
</evidence>
<dbReference type="SMART" id="SM00065">
    <property type="entry name" value="GAF"/>
    <property type="match status" value="1"/>
</dbReference>
<name>A0A4U1JEL4_9BACT</name>
<feature type="domain" description="Protein kinase" evidence="6">
    <location>
        <begin position="27"/>
        <end position="329"/>
    </location>
</feature>
<dbReference type="InterPro" id="IPR029016">
    <property type="entry name" value="GAF-like_dom_sf"/>
</dbReference>
<dbReference type="Gene3D" id="1.25.40.1040">
    <property type="match status" value="1"/>
</dbReference>
<dbReference type="Gene3D" id="1.10.8.60">
    <property type="match status" value="1"/>
</dbReference>
<evidence type="ECO:0000313" key="9">
    <source>
        <dbReference type="Proteomes" id="UP000309215"/>
    </source>
</evidence>
<dbReference type="InterPro" id="IPR019734">
    <property type="entry name" value="TPR_rpt"/>
</dbReference>
<organism evidence="8 9">
    <name type="scientific">Polyangium fumosum</name>
    <dbReference type="NCBI Taxonomy" id="889272"/>
    <lineage>
        <taxon>Bacteria</taxon>
        <taxon>Pseudomonadati</taxon>
        <taxon>Myxococcota</taxon>
        <taxon>Polyangia</taxon>
        <taxon>Polyangiales</taxon>
        <taxon>Polyangiaceae</taxon>
        <taxon>Polyangium</taxon>
    </lineage>
</organism>